<dbReference type="SUPFAM" id="SSF48452">
    <property type="entry name" value="TPR-like"/>
    <property type="match status" value="1"/>
</dbReference>
<protein>
    <submittedName>
        <fullName evidence="9">RagB/SusD family nutrient uptake outer membrane protein</fullName>
    </submittedName>
</protein>
<dbReference type="Gene3D" id="1.25.40.900">
    <property type="match status" value="1"/>
</dbReference>
<dbReference type="Gene3D" id="1.25.40.390">
    <property type="match status" value="1"/>
</dbReference>
<dbReference type="Gene3D" id="2.20.20.130">
    <property type="match status" value="1"/>
</dbReference>
<evidence type="ECO:0000313" key="9">
    <source>
        <dbReference type="EMBL" id="RFS18903.1"/>
    </source>
</evidence>
<gene>
    <name evidence="9" type="ORF">DVR12_26350</name>
</gene>
<evidence type="ECO:0000256" key="5">
    <source>
        <dbReference type="ARBA" id="ARBA00023237"/>
    </source>
</evidence>
<accession>A0A3E1Y2M5</accession>
<name>A0A3E1Y2M5_9BACT</name>
<comment type="subcellular location">
    <subcellularLocation>
        <location evidence="1">Cell outer membrane</location>
    </subcellularLocation>
</comment>
<dbReference type="RefSeq" id="WP_116978804.1">
    <property type="nucleotide sequence ID" value="NZ_QPMM01000018.1"/>
</dbReference>
<dbReference type="Pfam" id="PF07980">
    <property type="entry name" value="SusD_RagB"/>
    <property type="match status" value="1"/>
</dbReference>
<comment type="similarity">
    <text evidence="2">Belongs to the SusD family.</text>
</comment>
<keyword evidence="5" id="KW-0998">Cell outer membrane</keyword>
<evidence type="ECO:0000259" key="8">
    <source>
        <dbReference type="Pfam" id="PF14322"/>
    </source>
</evidence>
<reference evidence="9 10" key="1">
    <citation type="submission" date="2018-07" db="EMBL/GenBank/DDBJ databases">
        <title>Chitinophaga K2CV101002-2 sp. nov., isolated from a monsoon evergreen broad-leaved forest soil.</title>
        <authorList>
            <person name="Lv Y."/>
        </authorList>
    </citation>
    <scope>NUCLEOTIDE SEQUENCE [LARGE SCALE GENOMIC DNA]</scope>
    <source>
        <strain evidence="9 10">GDMCC 1.1288</strain>
    </source>
</reference>
<evidence type="ECO:0000259" key="7">
    <source>
        <dbReference type="Pfam" id="PF07980"/>
    </source>
</evidence>
<dbReference type="AlphaFoldDB" id="A0A3E1Y2M5"/>
<dbReference type="InterPro" id="IPR033985">
    <property type="entry name" value="SusD-like_N"/>
</dbReference>
<dbReference type="OrthoDB" id="1080118at2"/>
<evidence type="ECO:0000256" key="1">
    <source>
        <dbReference type="ARBA" id="ARBA00004442"/>
    </source>
</evidence>
<dbReference type="CDD" id="cd08977">
    <property type="entry name" value="SusD"/>
    <property type="match status" value="1"/>
</dbReference>
<keyword evidence="4" id="KW-0472">Membrane</keyword>
<dbReference type="InterPro" id="IPR012944">
    <property type="entry name" value="SusD_RagB_dom"/>
</dbReference>
<proteinExistence type="inferred from homology"/>
<dbReference type="PROSITE" id="PS51257">
    <property type="entry name" value="PROKAR_LIPOPROTEIN"/>
    <property type="match status" value="1"/>
</dbReference>
<comment type="caution">
    <text evidence="9">The sequence shown here is derived from an EMBL/GenBank/DDBJ whole genome shotgun (WGS) entry which is preliminary data.</text>
</comment>
<sequence length="480" mass="53701">MKKSIYLFAIAGMLFTGSCSKSFLQIDPQQQTDVELVIKDLPTTRAAITGTYNLMQSAGLYGRNAMVLPDVMSDNVFISSKNQGRFLSYDQYITVATEGYAASLWNQLYRVVVNANIIIRKAEANNYADADKAEAQFIIGEAYALRALAYFDLMRFFALPYNYTADASHLGVPLVLKSGTDKNEVISPKRNTAKEVYTQIVADFNTAMSLMPKTPVGFKASFRGRVSYYGAKALLSRVQLYREDWEAVDSLATDVIKNGGFSLLTRTAMFEDSKKQNSSEAIFEIQFNQTDNLGSDALANFYWQSGSYGDGLATENLYSTYTATDARRGFVVKGSRKSGENPAWLINKYTNNTTFEEPSRIIRLAEVYLNRAEARAHKNQDGLAAADLDVVGGRADADYKPATATGDPLKALILLERRKELAFEGHRLFDLTRNKQSFTKYRSSKTIQIDYPNLKTILPIPQAEMNSNRNMEQNDAYKIQ</sequence>
<evidence type="ECO:0000256" key="3">
    <source>
        <dbReference type="ARBA" id="ARBA00022729"/>
    </source>
</evidence>
<dbReference type="Proteomes" id="UP000260644">
    <property type="component" value="Unassembled WGS sequence"/>
</dbReference>
<dbReference type="InterPro" id="IPR011990">
    <property type="entry name" value="TPR-like_helical_dom_sf"/>
</dbReference>
<feature type="signal peptide" evidence="6">
    <location>
        <begin position="1"/>
        <end position="21"/>
    </location>
</feature>
<evidence type="ECO:0000256" key="6">
    <source>
        <dbReference type="SAM" id="SignalP"/>
    </source>
</evidence>
<feature type="chain" id="PRO_5017677423" evidence="6">
    <location>
        <begin position="22"/>
        <end position="480"/>
    </location>
</feature>
<keyword evidence="3 6" id="KW-0732">Signal</keyword>
<dbReference type="GO" id="GO:0009279">
    <property type="term" value="C:cell outer membrane"/>
    <property type="evidence" value="ECO:0007669"/>
    <property type="project" value="UniProtKB-SubCell"/>
</dbReference>
<dbReference type="Pfam" id="PF14322">
    <property type="entry name" value="SusD-like_3"/>
    <property type="match status" value="1"/>
</dbReference>
<evidence type="ECO:0000313" key="10">
    <source>
        <dbReference type="Proteomes" id="UP000260644"/>
    </source>
</evidence>
<evidence type="ECO:0000256" key="4">
    <source>
        <dbReference type="ARBA" id="ARBA00023136"/>
    </source>
</evidence>
<keyword evidence="10" id="KW-1185">Reference proteome</keyword>
<dbReference type="EMBL" id="QPMM01000018">
    <property type="protein sequence ID" value="RFS18903.1"/>
    <property type="molecule type" value="Genomic_DNA"/>
</dbReference>
<feature type="domain" description="SusD-like N-terminal" evidence="8">
    <location>
        <begin position="60"/>
        <end position="240"/>
    </location>
</feature>
<feature type="domain" description="RagB/SusD" evidence="7">
    <location>
        <begin position="347"/>
        <end position="477"/>
    </location>
</feature>
<evidence type="ECO:0000256" key="2">
    <source>
        <dbReference type="ARBA" id="ARBA00006275"/>
    </source>
</evidence>
<organism evidence="9 10">
    <name type="scientific">Chitinophaga silvatica</name>
    <dbReference type="NCBI Taxonomy" id="2282649"/>
    <lineage>
        <taxon>Bacteria</taxon>
        <taxon>Pseudomonadati</taxon>
        <taxon>Bacteroidota</taxon>
        <taxon>Chitinophagia</taxon>
        <taxon>Chitinophagales</taxon>
        <taxon>Chitinophagaceae</taxon>
        <taxon>Chitinophaga</taxon>
    </lineage>
</organism>